<feature type="compositionally biased region" description="Polar residues" evidence="1">
    <location>
        <begin position="53"/>
        <end position="63"/>
    </location>
</feature>
<dbReference type="Proteomes" id="UP000712600">
    <property type="component" value="Unassembled WGS sequence"/>
</dbReference>
<feature type="compositionally biased region" description="Polar residues" evidence="1">
    <location>
        <begin position="22"/>
        <end position="42"/>
    </location>
</feature>
<accession>A0A8S9MUV0</accession>
<name>A0A8S9MUV0_BRACR</name>
<sequence>MVEPPVKSISIQESMDGLPLQETASLSAPLTTSPTNRNVPEETTSSLSLALTGSNPVPNSVTS</sequence>
<comment type="caution">
    <text evidence="2">The sequence shown here is derived from an EMBL/GenBank/DDBJ whole genome shotgun (WGS) entry which is preliminary data.</text>
</comment>
<protein>
    <submittedName>
        <fullName evidence="2">Uncharacterized protein</fullName>
    </submittedName>
</protein>
<organism evidence="2 3">
    <name type="scientific">Brassica cretica</name>
    <name type="common">Mustard</name>
    <dbReference type="NCBI Taxonomy" id="69181"/>
    <lineage>
        <taxon>Eukaryota</taxon>
        <taxon>Viridiplantae</taxon>
        <taxon>Streptophyta</taxon>
        <taxon>Embryophyta</taxon>
        <taxon>Tracheophyta</taxon>
        <taxon>Spermatophyta</taxon>
        <taxon>Magnoliopsida</taxon>
        <taxon>eudicotyledons</taxon>
        <taxon>Gunneridae</taxon>
        <taxon>Pentapetalae</taxon>
        <taxon>rosids</taxon>
        <taxon>malvids</taxon>
        <taxon>Brassicales</taxon>
        <taxon>Brassicaceae</taxon>
        <taxon>Brassiceae</taxon>
        <taxon>Brassica</taxon>
    </lineage>
</organism>
<feature type="compositionally biased region" description="Low complexity" evidence="1">
    <location>
        <begin position="43"/>
        <end position="52"/>
    </location>
</feature>
<dbReference type="AlphaFoldDB" id="A0A8S9MUV0"/>
<gene>
    <name evidence="2" type="ORF">F2Q69_00056341</name>
</gene>
<reference evidence="2" key="1">
    <citation type="submission" date="2019-12" db="EMBL/GenBank/DDBJ databases">
        <title>Genome sequencing and annotation of Brassica cretica.</title>
        <authorList>
            <person name="Studholme D.J."/>
            <person name="Sarris P."/>
        </authorList>
    </citation>
    <scope>NUCLEOTIDE SEQUENCE</scope>
    <source>
        <strain evidence="2">PFS-109/04</strain>
        <tissue evidence="2">Leaf</tissue>
    </source>
</reference>
<evidence type="ECO:0000313" key="2">
    <source>
        <dbReference type="EMBL" id="KAF3484677.1"/>
    </source>
</evidence>
<evidence type="ECO:0000313" key="3">
    <source>
        <dbReference type="Proteomes" id="UP000712600"/>
    </source>
</evidence>
<evidence type="ECO:0000256" key="1">
    <source>
        <dbReference type="SAM" id="MobiDB-lite"/>
    </source>
</evidence>
<dbReference type="EMBL" id="QGKX02002183">
    <property type="protein sequence ID" value="KAF3484677.1"/>
    <property type="molecule type" value="Genomic_DNA"/>
</dbReference>
<proteinExistence type="predicted"/>
<feature type="region of interest" description="Disordered" evidence="1">
    <location>
        <begin position="1"/>
        <end position="63"/>
    </location>
</feature>